<protein>
    <submittedName>
        <fullName evidence="2">CsbD-like protein</fullName>
    </submittedName>
</protein>
<accession>A0ABY3YYA6</accession>
<sequence length="82" mass="8724">MMLPVFLPATGARVFVSGNLHKENVMSAIEKAKAKVEQLLGAVKKETGRAAGNDQAPAKGAGDKMNGNLREAKEKVKDAFQD</sequence>
<organism evidence="2 3">
    <name type="scientific">Streptomyces rimosus subsp. rimosus</name>
    <dbReference type="NCBI Taxonomy" id="132474"/>
    <lineage>
        <taxon>Bacteria</taxon>
        <taxon>Bacillati</taxon>
        <taxon>Actinomycetota</taxon>
        <taxon>Actinomycetes</taxon>
        <taxon>Kitasatosporales</taxon>
        <taxon>Streptomycetaceae</taxon>
        <taxon>Streptomyces</taxon>
    </lineage>
</organism>
<evidence type="ECO:0000313" key="3">
    <source>
        <dbReference type="Proteomes" id="UP000829494"/>
    </source>
</evidence>
<dbReference type="Proteomes" id="UP000829494">
    <property type="component" value="Chromosome"/>
</dbReference>
<evidence type="ECO:0000313" key="2">
    <source>
        <dbReference type="EMBL" id="UNZ01239.1"/>
    </source>
</evidence>
<feature type="compositionally biased region" description="Basic and acidic residues" evidence="1">
    <location>
        <begin position="70"/>
        <end position="82"/>
    </location>
</feature>
<dbReference type="SUPFAM" id="SSF69047">
    <property type="entry name" value="Hypothetical protein YjbJ"/>
    <property type="match status" value="1"/>
</dbReference>
<dbReference type="EMBL" id="CP094298">
    <property type="protein sequence ID" value="UNZ01239.1"/>
    <property type="molecule type" value="Genomic_DNA"/>
</dbReference>
<proteinExistence type="predicted"/>
<reference evidence="2 3" key="1">
    <citation type="submission" date="2022-03" db="EMBL/GenBank/DDBJ databases">
        <title>Complete genome of Streptomyces rimosus ssp. rimosus R7 (=ATCC 10970).</title>
        <authorList>
            <person name="Beganovic S."/>
            <person name="Ruckert C."/>
            <person name="Busche T."/>
            <person name="Kalinowski J."/>
            <person name="Wittmann C."/>
        </authorList>
    </citation>
    <scope>NUCLEOTIDE SEQUENCE [LARGE SCALE GENOMIC DNA]</scope>
    <source>
        <strain evidence="2 3">R7</strain>
    </source>
</reference>
<keyword evidence="3" id="KW-1185">Reference proteome</keyword>
<feature type="region of interest" description="Disordered" evidence="1">
    <location>
        <begin position="46"/>
        <end position="82"/>
    </location>
</feature>
<gene>
    <name evidence="2" type="ORF">SRIMR7_03725</name>
</gene>
<evidence type="ECO:0000256" key="1">
    <source>
        <dbReference type="SAM" id="MobiDB-lite"/>
    </source>
</evidence>
<dbReference type="InterPro" id="IPR036629">
    <property type="entry name" value="YjbJ_sf"/>
</dbReference>
<name>A0ABY3YYA6_STRRM</name>